<evidence type="ECO:0000313" key="11">
    <source>
        <dbReference type="EMBL" id="KXS16081.1"/>
    </source>
</evidence>
<feature type="domain" description="GOLD" evidence="10">
    <location>
        <begin position="34"/>
        <end position="128"/>
    </location>
</feature>
<dbReference type="PANTHER" id="PTHR22811">
    <property type="entry name" value="TRANSMEMBRANE EMP24 DOMAIN-CONTAINING PROTEIN"/>
    <property type="match status" value="1"/>
</dbReference>
<evidence type="ECO:0000256" key="1">
    <source>
        <dbReference type="ARBA" id="ARBA00004479"/>
    </source>
</evidence>
<dbReference type="SMART" id="SM01190">
    <property type="entry name" value="EMP24_GP25L"/>
    <property type="match status" value="1"/>
</dbReference>
<dbReference type="OrthoDB" id="3427at2759"/>
<gene>
    <name evidence="11" type="ORF">M427DRAFT_55987</name>
</gene>
<evidence type="ECO:0000313" key="12">
    <source>
        <dbReference type="Proteomes" id="UP000070544"/>
    </source>
</evidence>
<evidence type="ECO:0000256" key="7">
    <source>
        <dbReference type="RuleBase" id="RU003827"/>
    </source>
</evidence>
<comment type="subcellular location">
    <subcellularLocation>
        <location evidence="1 7">Membrane</location>
        <topology evidence="1 7">Single-pass type I membrane protein</topology>
    </subcellularLocation>
</comment>
<proteinExistence type="inferred from homology"/>
<dbReference type="EMBL" id="KQ965756">
    <property type="protein sequence ID" value="KXS16081.1"/>
    <property type="molecule type" value="Genomic_DNA"/>
</dbReference>
<dbReference type="InterPro" id="IPR009038">
    <property type="entry name" value="GOLD_dom"/>
</dbReference>
<name>A0A139AGZ1_GONPJ</name>
<protein>
    <recommendedName>
        <fullName evidence="10">GOLD domain-containing protein</fullName>
    </recommendedName>
</protein>
<keyword evidence="12" id="KW-1185">Reference proteome</keyword>
<keyword evidence="6 8" id="KW-0472">Membrane</keyword>
<dbReference type="InterPro" id="IPR015720">
    <property type="entry name" value="Emp24-like"/>
</dbReference>
<sequence length="220" mass="25147">MHMSLRGPLFLLFVLAILIPQSRAVYFYLEGNEQRCLIEELAQHTVVRGNYRSEEWSNYVNAYVENYGVGIQIRVDEAEDGTTVLNQKGGSSGRFTFTATDSGDYNICFGSNSSTWFTTSKVRLHIDITLGDSADSAASSQAKESVSEIAMRIRDLNFRINNIRREQQYQREREAEFRDTSESTNSRVVWYTLAQIIVLAATAFWQTRHLKTFFVAKKLV</sequence>
<keyword evidence="3 7" id="KW-0812">Transmembrane</keyword>
<evidence type="ECO:0000256" key="2">
    <source>
        <dbReference type="ARBA" id="ARBA00007104"/>
    </source>
</evidence>
<evidence type="ECO:0000256" key="6">
    <source>
        <dbReference type="ARBA" id="ARBA00023136"/>
    </source>
</evidence>
<keyword evidence="4 9" id="KW-0732">Signal</keyword>
<dbReference type="PROSITE" id="PS50866">
    <property type="entry name" value="GOLD"/>
    <property type="match status" value="1"/>
</dbReference>
<dbReference type="Proteomes" id="UP000070544">
    <property type="component" value="Unassembled WGS sequence"/>
</dbReference>
<dbReference type="AlphaFoldDB" id="A0A139AGZ1"/>
<evidence type="ECO:0000256" key="5">
    <source>
        <dbReference type="ARBA" id="ARBA00022989"/>
    </source>
</evidence>
<evidence type="ECO:0000256" key="8">
    <source>
        <dbReference type="SAM" id="Phobius"/>
    </source>
</evidence>
<dbReference type="OMA" id="GATCAWQ"/>
<dbReference type="GO" id="GO:0016020">
    <property type="term" value="C:membrane"/>
    <property type="evidence" value="ECO:0007669"/>
    <property type="project" value="UniProtKB-SubCell"/>
</dbReference>
<dbReference type="Pfam" id="PF01105">
    <property type="entry name" value="EMP24_GP25L"/>
    <property type="match status" value="1"/>
</dbReference>
<evidence type="ECO:0000256" key="3">
    <source>
        <dbReference type="ARBA" id="ARBA00022692"/>
    </source>
</evidence>
<feature type="signal peptide" evidence="9">
    <location>
        <begin position="1"/>
        <end position="24"/>
    </location>
</feature>
<organism evidence="11 12">
    <name type="scientific">Gonapodya prolifera (strain JEL478)</name>
    <name type="common">Monoblepharis prolifera</name>
    <dbReference type="NCBI Taxonomy" id="1344416"/>
    <lineage>
        <taxon>Eukaryota</taxon>
        <taxon>Fungi</taxon>
        <taxon>Fungi incertae sedis</taxon>
        <taxon>Chytridiomycota</taxon>
        <taxon>Chytridiomycota incertae sedis</taxon>
        <taxon>Monoblepharidomycetes</taxon>
        <taxon>Monoblepharidales</taxon>
        <taxon>Gonapodyaceae</taxon>
        <taxon>Gonapodya</taxon>
    </lineage>
</organism>
<evidence type="ECO:0000256" key="4">
    <source>
        <dbReference type="ARBA" id="ARBA00022729"/>
    </source>
</evidence>
<keyword evidence="5 8" id="KW-1133">Transmembrane helix</keyword>
<comment type="similarity">
    <text evidence="2 7">Belongs to the EMP24/GP25L family.</text>
</comment>
<accession>A0A139AGZ1</accession>
<feature type="chain" id="PRO_5007296153" description="GOLD domain-containing protein" evidence="9">
    <location>
        <begin position="25"/>
        <end position="220"/>
    </location>
</feature>
<evidence type="ECO:0000259" key="10">
    <source>
        <dbReference type="PROSITE" id="PS50866"/>
    </source>
</evidence>
<reference evidence="11 12" key="1">
    <citation type="journal article" date="2015" name="Genome Biol. Evol.">
        <title>Phylogenomic analyses indicate that early fungi evolved digesting cell walls of algal ancestors of land plants.</title>
        <authorList>
            <person name="Chang Y."/>
            <person name="Wang S."/>
            <person name="Sekimoto S."/>
            <person name="Aerts A.L."/>
            <person name="Choi C."/>
            <person name="Clum A."/>
            <person name="LaButti K.M."/>
            <person name="Lindquist E.A."/>
            <person name="Yee Ngan C."/>
            <person name="Ohm R.A."/>
            <person name="Salamov A.A."/>
            <person name="Grigoriev I.V."/>
            <person name="Spatafora J.W."/>
            <person name="Berbee M.L."/>
        </authorList>
    </citation>
    <scope>NUCLEOTIDE SEQUENCE [LARGE SCALE GENOMIC DNA]</scope>
    <source>
        <strain evidence="11 12">JEL478</strain>
    </source>
</reference>
<dbReference type="STRING" id="1344416.A0A139AGZ1"/>
<feature type="transmembrane region" description="Helical" evidence="8">
    <location>
        <begin position="188"/>
        <end position="205"/>
    </location>
</feature>
<evidence type="ECO:0000256" key="9">
    <source>
        <dbReference type="SAM" id="SignalP"/>
    </source>
</evidence>